<evidence type="ECO:0000313" key="2">
    <source>
        <dbReference type="EMBL" id="SMF80089.1"/>
    </source>
</evidence>
<dbReference type="PANTHER" id="PTHR10357">
    <property type="entry name" value="ALPHA-AMYLASE FAMILY MEMBER"/>
    <property type="match status" value="1"/>
</dbReference>
<feature type="domain" description="Glycosyl hydrolase family 13 catalytic" evidence="1">
    <location>
        <begin position="14"/>
        <end position="415"/>
    </location>
</feature>
<dbReference type="InterPro" id="IPR006047">
    <property type="entry name" value="GH13_cat_dom"/>
</dbReference>
<dbReference type="SMART" id="SM00642">
    <property type="entry name" value="Aamy"/>
    <property type="match status" value="1"/>
</dbReference>
<evidence type="ECO:0000313" key="3">
    <source>
        <dbReference type="Proteomes" id="UP000192936"/>
    </source>
</evidence>
<dbReference type="CDD" id="cd11334">
    <property type="entry name" value="AmyAc_TreS"/>
    <property type="match status" value="1"/>
</dbReference>
<keyword evidence="2" id="KW-0808">Transferase</keyword>
<name>A0A1X7H5Q1_9PROT</name>
<dbReference type="PANTHER" id="PTHR10357:SF219">
    <property type="entry name" value="MALTOSE ALPHA-D-GLUCOSYLTRANSFERASE"/>
    <property type="match status" value="1"/>
</dbReference>
<sequence length="561" mass="64659">MIRDLWYKNAVIYNLSLSTFMDANADGIGDFQGLLRRLDYLQGLGVTCLWLGPFQTSPMKDGGYDVADYYTVDPRYGTLGDFVEFTHACEQRGIRVIIDLVINHTSDQHPWFQQARSDPGSKYRNWYVWSDKKPENADKGMVFPGVQKSTWTYDREAKAWYFHRFYKFQPDLNTSHPEVHAELLKIMGFWIQLGVAGFRMDAVPFIIAEKGADIAKPKEQFRMLRSFREFVQWRRGDAVLLAEANILPEDDLEYFGEDGDRCHMMFNFQVNQHLFYALATADTGPLAKALEITKPRPATAQWGSFLRNHDELDLGRLTEEQRQAVFAAFGPDKSMQLYDRGIRRRLAPMLHDDRRRIELAYSLMFTLPGTPVIRYGDEIGMGDDLSLPERECARTPMQWSDEPHGGFTKSDEPESPVISGGVFGFERINAAIQRRDPGSLLNWTERIIRMRKECPEIGWGDFRILKTGRPEVLALRYDWRNNGVVVMHNLSDKPCEVVLDVDGHGQSCRLVNLLSEDHSEPDAEGRHRLVMEAYGYRWFRVGGLDYLLRRTEADKKPGEEV</sequence>
<protein>
    <submittedName>
        <fullName evidence="2">Maltose alpha-D-glucosyltransferase/ alpha-amylase</fullName>
    </submittedName>
</protein>
<dbReference type="InterPro" id="IPR054049">
    <property type="entry name" value="SupH-like_C"/>
</dbReference>
<dbReference type="OrthoDB" id="9805159at2"/>
<dbReference type="InterPro" id="IPR013780">
    <property type="entry name" value="Glyco_hydro_b"/>
</dbReference>
<dbReference type="Pfam" id="PF22157">
    <property type="entry name" value="SupH-like_C"/>
    <property type="match status" value="1"/>
</dbReference>
<dbReference type="Gene3D" id="3.20.20.80">
    <property type="entry name" value="Glycosidases"/>
    <property type="match status" value="1"/>
</dbReference>
<gene>
    <name evidence="2" type="ORF">SAMN02982917_5017</name>
</gene>
<evidence type="ECO:0000259" key="1">
    <source>
        <dbReference type="SMART" id="SM00642"/>
    </source>
</evidence>
<dbReference type="InterPro" id="IPR045857">
    <property type="entry name" value="O16G_dom_2"/>
</dbReference>
<dbReference type="InterPro" id="IPR017853">
    <property type="entry name" value="GH"/>
</dbReference>
<dbReference type="RefSeq" id="WP_085089840.1">
    <property type="nucleotide sequence ID" value="NZ_FXAK01000007.1"/>
</dbReference>
<reference evidence="2 3" key="1">
    <citation type="submission" date="2017-04" db="EMBL/GenBank/DDBJ databases">
        <authorList>
            <person name="Afonso C.L."/>
            <person name="Miller P.J."/>
            <person name="Scott M.A."/>
            <person name="Spackman E."/>
            <person name="Goraichik I."/>
            <person name="Dimitrov K.M."/>
            <person name="Suarez D.L."/>
            <person name="Swayne D.E."/>
        </authorList>
    </citation>
    <scope>NUCLEOTIDE SEQUENCE [LARGE SCALE GENOMIC DNA]</scope>
    <source>
        <strain evidence="2 3">A2P</strain>
    </source>
</reference>
<dbReference type="EMBL" id="FXAK01000007">
    <property type="protein sequence ID" value="SMF80089.1"/>
    <property type="molecule type" value="Genomic_DNA"/>
</dbReference>
<dbReference type="Pfam" id="PF00128">
    <property type="entry name" value="Alpha-amylase"/>
    <property type="match status" value="2"/>
</dbReference>
<dbReference type="Proteomes" id="UP000192936">
    <property type="component" value="Unassembled WGS sequence"/>
</dbReference>
<dbReference type="AlphaFoldDB" id="A0A1X7H5Q1"/>
<dbReference type="Gene3D" id="2.60.40.1180">
    <property type="entry name" value="Golgi alpha-mannosidase II"/>
    <property type="match status" value="1"/>
</dbReference>
<dbReference type="SUPFAM" id="SSF51011">
    <property type="entry name" value="Glycosyl hydrolase domain"/>
    <property type="match status" value="1"/>
</dbReference>
<accession>A0A1X7H5Q1</accession>
<dbReference type="SUPFAM" id="SSF51445">
    <property type="entry name" value="(Trans)glycosidases"/>
    <property type="match status" value="1"/>
</dbReference>
<dbReference type="STRING" id="286727.SAMN02982917_5017"/>
<dbReference type="GO" id="GO:0005975">
    <property type="term" value="P:carbohydrate metabolic process"/>
    <property type="evidence" value="ECO:0007669"/>
    <property type="project" value="InterPro"/>
</dbReference>
<dbReference type="Gene3D" id="3.90.400.10">
    <property type="entry name" value="Oligo-1,6-glucosidase, Domain 2"/>
    <property type="match status" value="1"/>
</dbReference>
<dbReference type="GO" id="GO:0016740">
    <property type="term" value="F:transferase activity"/>
    <property type="evidence" value="ECO:0007669"/>
    <property type="project" value="UniProtKB-KW"/>
</dbReference>
<proteinExistence type="predicted"/>
<organism evidence="2 3">
    <name type="scientific">Azospirillum oryzae</name>
    <dbReference type="NCBI Taxonomy" id="286727"/>
    <lineage>
        <taxon>Bacteria</taxon>
        <taxon>Pseudomonadati</taxon>
        <taxon>Pseudomonadota</taxon>
        <taxon>Alphaproteobacteria</taxon>
        <taxon>Rhodospirillales</taxon>
        <taxon>Azospirillaceae</taxon>
        <taxon>Azospirillum</taxon>
    </lineage>
</organism>